<dbReference type="Proteomes" id="UP000803844">
    <property type="component" value="Unassembled WGS sequence"/>
</dbReference>
<feature type="domain" description="DUF8032" evidence="1">
    <location>
        <begin position="68"/>
        <end position="146"/>
    </location>
</feature>
<gene>
    <name evidence="2" type="ORF">M406DRAFT_334139</name>
</gene>
<dbReference type="EMBL" id="MU032352">
    <property type="protein sequence ID" value="KAF3760506.1"/>
    <property type="molecule type" value="Genomic_DNA"/>
</dbReference>
<protein>
    <recommendedName>
        <fullName evidence="1">DUF8032 domain-containing protein</fullName>
    </recommendedName>
</protein>
<dbReference type="AlphaFoldDB" id="A0A9P5CK22"/>
<accession>A0A9P5CK22</accession>
<dbReference type="RefSeq" id="XP_040771485.1">
    <property type="nucleotide sequence ID" value="XM_040920906.1"/>
</dbReference>
<organism evidence="2 3">
    <name type="scientific">Cryphonectria parasitica (strain ATCC 38755 / EP155)</name>
    <dbReference type="NCBI Taxonomy" id="660469"/>
    <lineage>
        <taxon>Eukaryota</taxon>
        <taxon>Fungi</taxon>
        <taxon>Dikarya</taxon>
        <taxon>Ascomycota</taxon>
        <taxon>Pezizomycotina</taxon>
        <taxon>Sordariomycetes</taxon>
        <taxon>Sordariomycetidae</taxon>
        <taxon>Diaporthales</taxon>
        <taxon>Cryphonectriaceae</taxon>
        <taxon>Cryphonectria-Endothia species complex</taxon>
        <taxon>Cryphonectria</taxon>
    </lineage>
</organism>
<dbReference type="Pfam" id="PF26087">
    <property type="entry name" value="DUF8032"/>
    <property type="match status" value="1"/>
</dbReference>
<sequence length="167" mass="18819">MVLVHRPRAPRGPESPPRIIKFALHAPTSADKPPTPWMEFDYHFASPLPHHDDDDDNNNNATTTGIVSLAYTIRCDVSTVKMATLLAEFKQRHALYPMEGTAATGMTEEMRREHNEVAWALTALNPILRGRDPQKPDLLRRAVECWMVVREDVERVKAVVASSSHSE</sequence>
<dbReference type="GeneID" id="63838035"/>
<reference evidence="2" key="1">
    <citation type="journal article" date="2020" name="Phytopathology">
        <title>Genome sequence of the chestnut blight fungus Cryphonectria parasitica EP155: A fundamental resource for an archetypical invasive plant pathogen.</title>
        <authorList>
            <person name="Crouch J.A."/>
            <person name="Dawe A."/>
            <person name="Aerts A."/>
            <person name="Barry K."/>
            <person name="Churchill A.C.L."/>
            <person name="Grimwood J."/>
            <person name="Hillman B."/>
            <person name="Milgroom M.G."/>
            <person name="Pangilinan J."/>
            <person name="Smith M."/>
            <person name="Salamov A."/>
            <person name="Schmutz J."/>
            <person name="Yadav J."/>
            <person name="Grigoriev I.V."/>
            <person name="Nuss D."/>
        </authorList>
    </citation>
    <scope>NUCLEOTIDE SEQUENCE</scope>
    <source>
        <strain evidence="2">EP155</strain>
    </source>
</reference>
<proteinExistence type="predicted"/>
<evidence type="ECO:0000313" key="3">
    <source>
        <dbReference type="Proteomes" id="UP000803844"/>
    </source>
</evidence>
<evidence type="ECO:0000313" key="2">
    <source>
        <dbReference type="EMBL" id="KAF3760506.1"/>
    </source>
</evidence>
<name>A0A9P5CK22_CRYP1</name>
<dbReference type="InterPro" id="IPR058345">
    <property type="entry name" value="DUF8032"/>
</dbReference>
<evidence type="ECO:0000259" key="1">
    <source>
        <dbReference type="Pfam" id="PF26087"/>
    </source>
</evidence>
<comment type="caution">
    <text evidence="2">The sequence shown here is derived from an EMBL/GenBank/DDBJ whole genome shotgun (WGS) entry which is preliminary data.</text>
</comment>
<keyword evidence="3" id="KW-1185">Reference proteome</keyword>